<protein>
    <submittedName>
        <fullName evidence="1">Uncharacterized protein</fullName>
    </submittedName>
</protein>
<reference evidence="1" key="2">
    <citation type="journal article" date="2021" name="Microbiome">
        <title>Successional dynamics and alternative stable states in a saline activated sludge microbial community over 9 years.</title>
        <authorList>
            <person name="Wang Y."/>
            <person name="Ye J."/>
            <person name="Ju F."/>
            <person name="Liu L."/>
            <person name="Boyd J.A."/>
            <person name="Deng Y."/>
            <person name="Parks D.H."/>
            <person name="Jiang X."/>
            <person name="Yin X."/>
            <person name="Woodcroft B.J."/>
            <person name="Tyson G.W."/>
            <person name="Hugenholtz P."/>
            <person name="Polz M.F."/>
            <person name="Zhang T."/>
        </authorList>
    </citation>
    <scope>NUCLEOTIDE SEQUENCE</scope>
    <source>
        <strain evidence="1">HKST-UBA02</strain>
    </source>
</reference>
<dbReference type="EMBL" id="JAGQHS010000150">
    <property type="protein sequence ID" value="MCA9758196.1"/>
    <property type="molecule type" value="Genomic_DNA"/>
</dbReference>
<reference evidence="1" key="1">
    <citation type="submission" date="2020-04" db="EMBL/GenBank/DDBJ databases">
        <authorList>
            <person name="Zhang T."/>
        </authorList>
    </citation>
    <scope>NUCLEOTIDE SEQUENCE</scope>
    <source>
        <strain evidence="1">HKST-UBA02</strain>
    </source>
</reference>
<dbReference type="Proteomes" id="UP000739538">
    <property type="component" value="Unassembled WGS sequence"/>
</dbReference>
<comment type="caution">
    <text evidence="1">The sequence shown here is derived from an EMBL/GenBank/DDBJ whole genome shotgun (WGS) entry which is preliminary data.</text>
</comment>
<organism evidence="1 2">
    <name type="scientific">Eiseniibacteriota bacterium</name>
    <dbReference type="NCBI Taxonomy" id="2212470"/>
    <lineage>
        <taxon>Bacteria</taxon>
        <taxon>Candidatus Eiseniibacteriota</taxon>
    </lineage>
</organism>
<evidence type="ECO:0000313" key="2">
    <source>
        <dbReference type="Proteomes" id="UP000739538"/>
    </source>
</evidence>
<dbReference type="AlphaFoldDB" id="A0A956SF90"/>
<accession>A0A956SF90</accession>
<proteinExistence type="predicted"/>
<sequence length="48" mass="5594">MIFAKASGDTVRFSICSHCLDYVGTERGQMQHYKMPEALWKMVEKRGR</sequence>
<name>A0A956SF90_UNCEI</name>
<gene>
    <name evidence="1" type="ORF">KDA27_20545</name>
</gene>
<evidence type="ECO:0000313" key="1">
    <source>
        <dbReference type="EMBL" id="MCA9758196.1"/>
    </source>
</evidence>